<accession>A0ACC0N9B6</accession>
<organism evidence="1 2">
    <name type="scientific">Rhododendron molle</name>
    <name type="common">Chinese azalea</name>
    <name type="synonym">Azalea mollis</name>
    <dbReference type="NCBI Taxonomy" id="49168"/>
    <lineage>
        <taxon>Eukaryota</taxon>
        <taxon>Viridiplantae</taxon>
        <taxon>Streptophyta</taxon>
        <taxon>Embryophyta</taxon>
        <taxon>Tracheophyta</taxon>
        <taxon>Spermatophyta</taxon>
        <taxon>Magnoliopsida</taxon>
        <taxon>eudicotyledons</taxon>
        <taxon>Gunneridae</taxon>
        <taxon>Pentapetalae</taxon>
        <taxon>asterids</taxon>
        <taxon>Ericales</taxon>
        <taxon>Ericaceae</taxon>
        <taxon>Ericoideae</taxon>
        <taxon>Rhodoreae</taxon>
        <taxon>Rhododendron</taxon>
    </lineage>
</organism>
<dbReference type="Proteomes" id="UP001062846">
    <property type="component" value="Chromosome 6"/>
</dbReference>
<dbReference type="EMBL" id="CM046393">
    <property type="protein sequence ID" value="KAI8549332.1"/>
    <property type="molecule type" value="Genomic_DNA"/>
</dbReference>
<protein>
    <submittedName>
        <fullName evidence="1">Uncharacterized protein</fullName>
    </submittedName>
</protein>
<keyword evidence="2" id="KW-1185">Reference proteome</keyword>
<proteinExistence type="predicted"/>
<gene>
    <name evidence="1" type="ORF">RHMOL_Rhmol06G0017300</name>
</gene>
<comment type="caution">
    <text evidence="1">The sequence shown here is derived from an EMBL/GenBank/DDBJ whole genome shotgun (WGS) entry which is preliminary data.</text>
</comment>
<evidence type="ECO:0000313" key="1">
    <source>
        <dbReference type="EMBL" id="KAI8549332.1"/>
    </source>
</evidence>
<sequence length="749" mass="86611">MEEAGVITRSKTQPERPTTSMVSQASQSPSETRGKKRQNPKQQKVAKKRQRLTQESESEPDSSIQTQKQTRRKKQQNPKQTKKATKQESESEPQPEPHSPTQTQKQCTFRSNIIGTVGLLSKLKLNNAHLDLLKQTPFWMLIDAIRKGKLVEKACMKHDKPILSIIEKFDTNDSKFLIGGKKIAITRNDIKLIFGIACGNKPIGDLNKKKSDVAFATRRGIKEARIGSKKMKDMINEILQKREESMTDEDIRDVVRLVCMFICLTLFFSTSGVTIAWTYVHCMEKIEEIKDYDWAQSIAKTLNTSMHKFHDKPRDATGCVVALMTQEQHKFLIEKIAVLEKDIDGMRNQLLEMEKERDSLEEKLKKDRYEMEKQLLEMQKERDSLKEMVQTFKLNTAKLEKEKQMMLQQIEIEKNENKKALTMQIESLTTENGQLQKYLSTTEERQKAIIVQKDAEIRILTNKLSLNSKLSVQPPHTKEPQKHLPAVETDSSLLTHRSEEAIHKLTQAYTNEKIEQVVHKVTQLYGTAKEKSTGDNKDDNANKEHESKTTHIWDCELDDLRIYEEDSFLGGHQDSANRALDAVCSKILNTKTILIPIYGANHHTLLELDTIDEEWRFYNSIRKEGRRDKYCEATANLRKNVTNYINLHCKKKIKAFAKLLNNAPQQEPGSVDCAVVVAYIIRQKLMKKPIQSNLTKQNCLQMRADIVQAFLTDPKRSWTPKIYHNRMKNLRLQKFYDDQDILEEKKKQT</sequence>
<evidence type="ECO:0000313" key="2">
    <source>
        <dbReference type="Proteomes" id="UP001062846"/>
    </source>
</evidence>
<reference evidence="1" key="1">
    <citation type="submission" date="2022-02" db="EMBL/GenBank/DDBJ databases">
        <title>Plant Genome Project.</title>
        <authorList>
            <person name="Zhang R.-G."/>
        </authorList>
    </citation>
    <scope>NUCLEOTIDE SEQUENCE</scope>
    <source>
        <strain evidence="1">AT1</strain>
    </source>
</reference>
<name>A0ACC0N9B6_RHOML</name>